<dbReference type="InterPro" id="IPR015269">
    <property type="entry name" value="UPF0029_Impact_C"/>
</dbReference>
<evidence type="ECO:0000259" key="3">
    <source>
        <dbReference type="Pfam" id="PF09186"/>
    </source>
</evidence>
<dbReference type="GO" id="GO:0006446">
    <property type="term" value="P:regulation of translational initiation"/>
    <property type="evidence" value="ECO:0007669"/>
    <property type="project" value="TreeGrafter"/>
</dbReference>
<protein>
    <submittedName>
        <fullName evidence="4">YigZ family protein</fullName>
    </submittedName>
</protein>
<feature type="domain" description="UPF0029" evidence="3">
    <location>
        <begin position="136"/>
        <end position="191"/>
    </location>
</feature>
<dbReference type="Proteomes" id="UP001238163">
    <property type="component" value="Unassembled WGS sequence"/>
</dbReference>
<evidence type="ECO:0000313" key="5">
    <source>
        <dbReference type="Proteomes" id="UP001238163"/>
    </source>
</evidence>
<dbReference type="SUPFAM" id="SSF54211">
    <property type="entry name" value="Ribosomal protein S5 domain 2-like"/>
    <property type="match status" value="1"/>
</dbReference>
<dbReference type="EMBL" id="JAUSVL010000001">
    <property type="protein sequence ID" value="MDQ0288511.1"/>
    <property type="molecule type" value="Genomic_DNA"/>
</dbReference>
<evidence type="ECO:0000259" key="2">
    <source>
        <dbReference type="Pfam" id="PF01205"/>
    </source>
</evidence>
<dbReference type="GO" id="GO:0005737">
    <property type="term" value="C:cytoplasm"/>
    <property type="evidence" value="ECO:0007669"/>
    <property type="project" value="TreeGrafter"/>
</dbReference>
<comment type="similarity">
    <text evidence="1">Belongs to the IMPACT family.</text>
</comment>
<comment type="caution">
    <text evidence="4">The sequence shown here is derived from an EMBL/GenBank/DDBJ whole genome shotgun (WGS) entry which is preliminary data.</text>
</comment>
<dbReference type="InterPro" id="IPR020568">
    <property type="entry name" value="Ribosomal_Su5_D2-typ_SF"/>
</dbReference>
<sequence>MLVLCAPAKHEIIVRNSRFIAEAVPVGSAEEARDVLRQRKEEYADASHVVHAFIVGIGASIMGCSDDGEPAGTSGRPALEVVKGSGISNIMVTITRYFGGTKLGTGGLVKAYTESVQQLLASAQTKEWVATRAFSLQAPYTLYEPSKKILLTHEAEISDEVFADEVTLRGTMRESAIASAEQQLQDLSRGKISLQVEDDSGDHATP</sequence>
<dbReference type="PANTHER" id="PTHR16301">
    <property type="entry name" value="IMPACT-RELATED"/>
    <property type="match status" value="1"/>
</dbReference>
<dbReference type="Pfam" id="PF09186">
    <property type="entry name" value="DUF1949"/>
    <property type="match status" value="1"/>
</dbReference>
<dbReference type="Gene3D" id="3.30.230.30">
    <property type="entry name" value="Impact, N-terminal domain"/>
    <property type="match status" value="1"/>
</dbReference>
<dbReference type="AlphaFoldDB" id="A0AAE3VDR2"/>
<feature type="domain" description="Impact N-terminal" evidence="2">
    <location>
        <begin position="15"/>
        <end position="120"/>
    </location>
</feature>
<dbReference type="InterPro" id="IPR036956">
    <property type="entry name" value="Impact_N_sf"/>
</dbReference>
<evidence type="ECO:0000256" key="1">
    <source>
        <dbReference type="ARBA" id="ARBA00007665"/>
    </source>
</evidence>
<dbReference type="InterPro" id="IPR001498">
    <property type="entry name" value="Impact_N"/>
</dbReference>
<reference evidence="4" key="1">
    <citation type="submission" date="2023-07" db="EMBL/GenBank/DDBJ databases">
        <title>Genomic Encyclopedia of Type Strains, Phase IV (KMG-IV): sequencing the most valuable type-strain genomes for metagenomic binning, comparative biology and taxonomic classification.</title>
        <authorList>
            <person name="Goeker M."/>
        </authorList>
    </citation>
    <scope>NUCLEOTIDE SEQUENCE</scope>
    <source>
        <strain evidence="4">DSM 24202</strain>
    </source>
</reference>
<organism evidence="4 5">
    <name type="scientific">Oligosphaera ethanolica</name>
    <dbReference type="NCBI Taxonomy" id="760260"/>
    <lineage>
        <taxon>Bacteria</taxon>
        <taxon>Pseudomonadati</taxon>
        <taxon>Lentisphaerota</taxon>
        <taxon>Oligosphaeria</taxon>
        <taxon>Oligosphaerales</taxon>
        <taxon>Oligosphaeraceae</taxon>
        <taxon>Oligosphaera</taxon>
    </lineage>
</organism>
<dbReference type="SUPFAM" id="SSF54980">
    <property type="entry name" value="EF-G C-terminal domain-like"/>
    <property type="match status" value="1"/>
</dbReference>
<evidence type="ECO:0000313" key="4">
    <source>
        <dbReference type="EMBL" id="MDQ0288511.1"/>
    </source>
</evidence>
<dbReference type="InterPro" id="IPR023582">
    <property type="entry name" value="Impact"/>
</dbReference>
<accession>A0AAE3VDR2</accession>
<keyword evidence="5" id="KW-1185">Reference proteome</keyword>
<dbReference type="Gene3D" id="3.30.70.240">
    <property type="match status" value="1"/>
</dbReference>
<name>A0AAE3VDR2_9BACT</name>
<dbReference type="Pfam" id="PF01205">
    <property type="entry name" value="Impact_N"/>
    <property type="match status" value="1"/>
</dbReference>
<dbReference type="PANTHER" id="PTHR16301:SF20">
    <property type="entry name" value="IMPACT FAMILY MEMBER YIGZ"/>
    <property type="match status" value="1"/>
</dbReference>
<dbReference type="RefSeq" id="WP_307259838.1">
    <property type="nucleotide sequence ID" value="NZ_JAUSVL010000001.1"/>
</dbReference>
<gene>
    <name evidence="4" type="ORF">J3R75_000618</name>
</gene>
<dbReference type="InterPro" id="IPR035647">
    <property type="entry name" value="EFG_III/V"/>
</dbReference>
<proteinExistence type="inferred from homology"/>